<sequence length="276" mass="30466">MIDQTMTMRCGSCGVEVDPDEHENCERCWVHDFAGDCCYRLQCELCAEEEGGIEHERDPICDVCIAGAPGIRVFWHAKAVIDESAQRRRSDESGAVVPFSDMTAVRRIAIETARRIMDAQANAKDWLGWVIEAITIDGEHLMEVPFEVAMPAQGRCEVCTASLGKITPTDELWSGATATIWSHAKDEEQACGDRTVCAACTARANEISAIAAAAEGLGPDSGCERCQARPEGPILRRIKYTQFSDDPWVASLERIKQQTEQSEKDSDSKKGPWVLR</sequence>
<protein>
    <recommendedName>
        <fullName evidence="4">4Fe-4S ferredoxin-type domain-containing protein</fullName>
    </recommendedName>
</protein>
<evidence type="ECO:0000313" key="2">
    <source>
        <dbReference type="EMBL" id="EAR21625.1"/>
    </source>
</evidence>
<dbReference type="EMBL" id="AAOF01000007">
    <property type="protein sequence ID" value="EAR21625.1"/>
    <property type="molecule type" value="Genomic_DNA"/>
</dbReference>
<organism evidence="2 3">
    <name type="scientific">Nitrococcus mobilis Nb-231</name>
    <dbReference type="NCBI Taxonomy" id="314278"/>
    <lineage>
        <taxon>Bacteria</taxon>
        <taxon>Pseudomonadati</taxon>
        <taxon>Pseudomonadota</taxon>
        <taxon>Gammaproteobacteria</taxon>
        <taxon>Chromatiales</taxon>
        <taxon>Ectothiorhodospiraceae</taxon>
        <taxon>Nitrococcus</taxon>
    </lineage>
</organism>
<dbReference type="Proteomes" id="UP000003374">
    <property type="component" value="Unassembled WGS sequence"/>
</dbReference>
<gene>
    <name evidence="2" type="ORF">NB231_02623</name>
</gene>
<dbReference type="HOGENOM" id="CLU_1007724_0_0_6"/>
<dbReference type="AlphaFoldDB" id="A4BRQ4"/>
<feature type="region of interest" description="Disordered" evidence="1">
    <location>
        <begin position="256"/>
        <end position="276"/>
    </location>
</feature>
<evidence type="ECO:0000256" key="1">
    <source>
        <dbReference type="SAM" id="MobiDB-lite"/>
    </source>
</evidence>
<keyword evidence="3" id="KW-1185">Reference proteome</keyword>
<comment type="caution">
    <text evidence="2">The sequence shown here is derived from an EMBL/GenBank/DDBJ whole genome shotgun (WGS) entry which is preliminary data.</text>
</comment>
<feature type="compositionally biased region" description="Basic and acidic residues" evidence="1">
    <location>
        <begin position="256"/>
        <end position="270"/>
    </location>
</feature>
<dbReference type="RefSeq" id="WP_004999494.1">
    <property type="nucleotide sequence ID" value="NZ_CH672427.1"/>
</dbReference>
<accession>A4BRQ4</accession>
<proteinExistence type="predicted"/>
<evidence type="ECO:0000313" key="3">
    <source>
        <dbReference type="Proteomes" id="UP000003374"/>
    </source>
</evidence>
<name>A4BRQ4_9GAMM</name>
<reference evidence="2 3" key="1">
    <citation type="submission" date="2006-02" db="EMBL/GenBank/DDBJ databases">
        <authorList>
            <person name="Waterbury J."/>
            <person name="Ferriera S."/>
            <person name="Johnson J."/>
            <person name="Kravitz S."/>
            <person name="Halpern A."/>
            <person name="Remington K."/>
            <person name="Beeson K."/>
            <person name="Tran B."/>
            <person name="Rogers Y.-H."/>
            <person name="Friedman R."/>
            <person name="Venter J.C."/>
        </authorList>
    </citation>
    <scope>NUCLEOTIDE SEQUENCE [LARGE SCALE GENOMIC DNA]</scope>
    <source>
        <strain evidence="2 3">Nb-231</strain>
    </source>
</reference>
<evidence type="ECO:0008006" key="4">
    <source>
        <dbReference type="Google" id="ProtNLM"/>
    </source>
</evidence>